<evidence type="ECO:0000256" key="11">
    <source>
        <dbReference type="RuleBase" id="RU003357"/>
    </source>
</evidence>
<keyword evidence="6 11" id="KW-0798">TonB box</keyword>
<keyword evidence="9 10" id="KW-0998">Cell outer membrane</keyword>
<keyword evidence="17" id="KW-1185">Reference proteome</keyword>
<keyword evidence="4 10" id="KW-1134">Transmembrane beta strand</keyword>
<dbReference type="PANTHER" id="PTHR30069">
    <property type="entry name" value="TONB-DEPENDENT OUTER MEMBRANE RECEPTOR"/>
    <property type="match status" value="1"/>
</dbReference>
<feature type="signal peptide" evidence="13">
    <location>
        <begin position="1"/>
        <end position="47"/>
    </location>
</feature>
<accession>A0A1I7NKG0</accession>
<dbReference type="AlphaFoldDB" id="A0A1I7NKG0"/>
<dbReference type="Pfam" id="PF00593">
    <property type="entry name" value="TonB_dep_Rec_b-barrel"/>
    <property type="match status" value="1"/>
</dbReference>
<dbReference type="SUPFAM" id="SSF56935">
    <property type="entry name" value="Porins"/>
    <property type="match status" value="1"/>
</dbReference>
<evidence type="ECO:0000259" key="14">
    <source>
        <dbReference type="Pfam" id="PF00593"/>
    </source>
</evidence>
<feature type="chain" id="PRO_5011562047" evidence="13">
    <location>
        <begin position="48"/>
        <end position="762"/>
    </location>
</feature>
<dbReference type="STRING" id="51670.SAMN04488557_2515"/>
<gene>
    <name evidence="16" type="ORF">SAMN04488557_2515</name>
</gene>
<evidence type="ECO:0000256" key="12">
    <source>
        <dbReference type="SAM" id="MobiDB-lite"/>
    </source>
</evidence>
<feature type="compositionally biased region" description="Low complexity" evidence="12">
    <location>
        <begin position="60"/>
        <end position="82"/>
    </location>
</feature>
<dbReference type="Pfam" id="PF07715">
    <property type="entry name" value="Plug"/>
    <property type="match status" value="1"/>
</dbReference>
<keyword evidence="3 10" id="KW-0813">Transport</keyword>
<dbReference type="GO" id="GO:0015232">
    <property type="term" value="F:heme transmembrane transporter activity"/>
    <property type="evidence" value="ECO:0007669"/>
    <property type="project" value="InterPro"/>
</dbReference>
<dbReference type="EMBL" id="FPCH01000002">
    <property type="protein sequence ID" value="SFV35162.1"/>
    <property type="molecule type" value="Genomic_DNA"/>
</dbReference>
<evidence type="ECO:0000256" key="9">
    <source>
        <dbReference type="ARBA" id="ARBA00023237"/>
    </source>
</evidence>
<dbReference type="GO" id="GO:0044718">
    <property type="term" value="P:siderophore transmembrane transport"/>
    <property type="evidence" value="ECO:0007669"/>
    <property type="project" value="TreeGrafter"/>
</dbReference>
<dbReference type="CDD" id="cd01347">
    <property type="entry name" value="ligand_gated_channel"/>
    <property type="match status" value="1"/>
</dbReference>
<dbReference type="Gene3D" id="2.40.170.20">
    <property type="entry name" value="TonB-dependent receptor, beta-barrel domain"/>
    <property type="match status" value="1"/>
</dbReference>
<evidence type="ECO:0000256" key="5">
    <source>
        <dbReference type="ARBA" id="ARBA00022692"/>
    </source>
</evidence>
<evidence type="ECO:0000256" key="2">
    <source>
        <dbReference type="ARBA" id="ARBA00009810"/>
    </source>
</evidence>
<dbReference type="RefSeq" id="WP_177228149.1">
    <property type="nucleotide sequence ID" value="NZ_FPCH01000002.1"/>
</dbReference>
<dbReference type="InterPro" id="IPR036942">
    <property type="entry name" value="Beta-barrel_TonB_sf"/>
</dbReference>
<keyword evidence="7 10" id="KW-0472">Membrane</keyword>
<feature type="region of interest" description="Disordered" evidence="12">
    <location>
        <begin position="58"/>
        <end position="103"/>
    </location>
</feature>
<dbReference type="NCBIfam" id="TIGR01785">
    <property type="entry name" value="TonB-hemin"/>
    <property type="match status" value="1"/>
</dbReference>
<reference evidence="17" key="1">
    <citation type="submission" date="2016-10" db="EMBL/GenBank/DDBJ databases">
        <authorList>
            <person name="Varghese N."/>
            <person name="Submissions S."/>
        </authorList>
    </citation>
    <scope>NUCLEOTIDE SEQUENCE [LARGE SCALE GENOMIC DNA]</scope>
    <source>
        <strain evidence="17">DSM 1565</strain>
    </source>
</reference>
<dbReference type="InterPro" id="IPR011276">
    <property type="entry name" value="TonB_haem/Hb_rcpt"/>
</dbReference>
<evidence type="ECO:0000313" key="17">
    <source>
        <dbReference type="Proteomes" id="UP000199423"/>
    </source>
</evidence>
<comment type="subcellular location">
    <subcellularLocation>
        <location evidence="1 10">Cell outer membrane</location>
        <topology evidence="1 10">Multi-pass membrane protein</topology>
    </subcellularLocation>
</comment>
<evidence type="ECO:0000256" key="1">
    <source>
        <dbReference type="ARBA" id="ARBA00004571"/>
    </source>
</evidence>
<dbReference type="InterPro" id="IPR037066">
    <property type="entry name" value="Plug_dom_sf"/>
</dbReference>
<keyword evidence="5 10" id="KW-0812">Transmembrane</keyword>
<keyword evidence="13" id="KW-0732">Signal</keyword>
<dbReference type="PROSITE" id="PS52016">
    <property type="entry name" value="TONB_DEPENDENT_REC_3"/>
    <property type="match status" value="1"/>
</dbReference>
<evidence type="ECO:0000256" key="13">
    <source>
        <dbReference type="SAM" id="SignalP"/>
    </source>
</evidence>
<dbReference type="Gene3D" id="2.170.130.10">
    <property type="entry name" value="TonB-dependent receptor, plug domain"/>
    <property type="match status" value="1"/>
</dbReference>
<evidence type="ECO:0000256" key="3">
    <source>
        <dbReference type="ARBA" id="ARBA00022448"/>
    </source>
</evidence>
<evidence type="ECO:0000256" key="6">
    <source>
        <dbReference type="ARBA" id="ARBA00023077"/>
    </source>
</evidence>
<evidence type="ECO:0000256" key="4">
    <source>
        <dbReference type="ARBA" id="ARBA00022452"/>
    </source>
</evidence>
<keyword evidence="8 16" id="KW-0675">Receptor</keyword>
<evidence type="ECO:0000256" key="7">
    <source>
        <dbReference type="ARBA" id="ARBA00023136"/>
    </source>
</evidence>
<organism evidence="16 17">
    <name type="scientific">Hyphomicrobium facile</name>
    <dbReference type="NCBI Taxonomy" id="51670"/>
    <lineage>
        <taxon>Bacteria</taxon>
        <taxon>Pseudomonadati</taxon>
        <taxon>Pseudomonadota</taxon>
        <taxon>Alphaproteobacteria</taxon>
        <taxon>Hyphomicrobiales</taxon>
        <taxon>Hyphomicrobiaceae</taxon>
        <taxon>Hyphomicrobium</taxon>
    </lineage>
</organism>
<dbReference type="InterPro" id="IPR039426">
    <property type="entry name" value="TonB-dep_rcpt-like"/>
</dbReference>
<feature type="domain" description="TonB-dependent receptor-like beta-barrel" evidence="14">
    <location>
        <begin position="286"/>
        <end position="718"/>
    </location>
</feature>
<sequence length="762" mass="80566">MAVRGFDVFSSRSICAGASGPRGSFSKAALALTASAAALTLAGTAFAQETQLPGIDVQGAQAKKASAPKSKPKPKTAQAAQSEPVAPPPTASQGEGVAPSDVPYNTPAGISVVTASDLSTYGGTDLNNALRSQPGTYTRMNPQNAGLAVNIRGFEGSGRVNTLIDGVQQNFGFTGHEAQGFTYIDPGLVAGIDVARGAVTTAGGTGALAGVANLRTLDVEDILRPGQNVGGFVTTTWGSNNVGFSETAAAAVQTRGIGIAAAISHRDPGNYENGAGVKIPETSQDLTSGLFKVNLRPTEDQTLRFGGVIYDNDFFSNSYNQNVRQQTYTAKYAYNPIGNDLIDFRLNGYYNDVAMKYGTDSTPTVGTPPKGSAWGRVIEDTGLGMDISNISRFYLGGIRVKSEYGYEFFGDNVEAYNRFQPAAAGGVNPSGYKSKSAVFSETTFSKGIFDLIVGLKYDMYGINGSGTAPAVPLPPGVDPGPYKVDKDGGAFDPKVTLAAQVTDWLQPYITYSETMRSPTAAELFIGGNHPGAGRISFVPNPFLGPESQRGIEIGANIKQDGIFTPTDAFRLKADYYHMDVEDYIAACATTGGQMYFCNTPGNSTVQGVELQGTYDAGYVFAGLSYTYTHTDLPAQTDGLGAHSYLPEHTVVASGGVRLLDRRLTLGGRISHFSESDVGAQNVGGYYAAQFMPGYTLVDFFSSYKVTENLEVGFNINNVFDKEYTEALTTPFFDGPNCYGSNLPGCNDTGMGRTYFLTAKAQF</sequence>
<proteinExistence type="inferred from homology"/>
<dbReference type="InterPro" id="IPR000531">
    <property type="entry name" value="Beta-barrel_TonB"/>
</dbReference>
<comment type="similarity">
    <text evidence="2 10 11">Belongs to the TonB-dependent receptor family.</text>
</comment>
<dbReference type="PANTHER" id="PTHR30069:SF41">
    <property type="entry name" value="HEME_HEMOPEXIN UTILIZATION PROTEIN C"/>
    <property type="match status" value="1"/>
</dbReference>
<dbReference type="Proteomes" id="UP000199423">
    <property type="component" value="Unassembled WGS sequence"/>
</dbReference>
<dbReference type="GO" id="GO:0009279">
    <property type="term" value="C:cell outer membrane"/>
    <property type="evidence" value="ECO:0007669"/>
    <property type="project" value="UniProtKB-SubCell"/>
</dbReference>
<protein>
    <submittedName>
        <fullName evidence="16">Hemoglobin/transferrin/lactoferrin receptor protein</fullName>
    </submittedName>
</protein>
<dbReference type="GO" id="GO:0015344">
    <property type="term" value="F:siderophore uptake transmembrane transporter activity"/>
    <property type="evidence" value="ECO:0007669"/>
    <property type="project" value="TreeGrafter"/>
</dbReference>
<evidence type="ECO:0000256" key="8">
    <source>
        <dbReference type="ARBA" id="ARBA00023170"/>
    </source>
</evidence>
<evidence type="ECO:0000256" key="10">
    <source>
        <dbReference type="PROSITE-ProRule" id="PRU01360"/>
    </source>
</evidence>
<evidence type="ECO:0000259" key="15">
    <source>
        <dbReference type="Pfam" id="PF07715"/>
    </source>
</evidence>
<name>A0A1I7NKG0_9HYPH</name>
<dbReference type="InterPro" id="IPR012910">
    <property type="entry name" value="Plug_dom"/>
</dbReference>
<evidence type="ECO:0000313" key="16">
    <source>
        <dbReference type="EMBL" id="SFV35162.1"/>
    </source>
</evidence>
<feature type="domain" description="TonB-dependent receptor plug" evidence="15">
    <location>
        <begin position="104"/>
        <end position="211"/>
    </location>
</feature>